<dbReference type="Pfam" id="PF25037">
    <property type="entry name" value="VPS13_C"/>
    <property type="match status" value="1"/>
</dbReference>
<dbReference type="Proteomes" id="UP000285301">
    <property type="component" value="Unassembled WGS sequence"/>
</dbReference>
<dbReference type="STRING" id="1965070.A0A3S3P439"/>
<dbReference type="GO" id="GO:0006869">
    <property type="term" value="P:lipid transport"/>
    <property type="evidence" value="ECO:0007669"/>
    <property type="project" value="UniProtKB-KW"/>
</dbReference>
<accession>A0A3S3P439</accession>
<evidence type="ECO:0000313" key="10">
    <source>
        <dbReference type="Proteomes" id="UP000285301"/>
    </source>
</evidence>
<dbReference type="Pfam" id="PF12624">
    <property type="entry name" value="VPS13_N"/>
    <property type="match status" value="1"/>
</dbReference>
<evidence type="ECO:0000256" key="3">
    <source>
        <dbReference type="ARBA" id="ARBA00023055"/>
    </source>
</evidence>
<comment type="caution">
    <text evidence="9">The sequence shown here is derived from an EMBL/GenBank/DDBJ whole genome shotgun (WGS) entry which is preliminary data.</text>
</comment>
<dbReference type="Pfam" id="PF25033">
    <property type="entry name" value="VPS13_M"/>
    <property type="match status" value="1"/>
</dbReference>
<dbReference type="InterPro" id="IPR009543">
    <property type="entry name" value="VPS13_VAB"/>
</dbReference>
<evidence type="ECO:0000259" key="8">
    <source>
        <dbReference type="Pfam" id="PF25037"/>
    </source>
</evidence>
<organism evidence="9 10">
    <name type="scientific">Dinothrombium tinctorium</name>
    <dbReference type="NCBI Taxonomy" id="1965070"/>
    <lineage>
        <taxon>Eukaryota</taxon>
        <taxon>Metazoa</taxon>
        <taxon>Ecdysozoa</taxon>
        <taxon>Arthropoda</taxon>
        <taxon>Chelicerata</taxon>
        <taxon>Arachnida</taxon>
        <taxon>Acari</taxon>
        <taxon>Acariformes</taxon>
        <taxon>Trombidiformes</taxon>
        <taxon>Prostigmata</taxon>
        <taxon>Anystina</taxon>
        <taxon>Parasitengona</taxon>
        <taxon>Trombidioidea</taxon>
        <taxon>Trombidiidae</taxon>
        <taxon>Dinothrombium</taxon>
    </lineage>
</organism>
<evidence type="ECO:0000313" key="9">
    <source>
        <dbReference type="EMBL" id="RWS14433.1"/>
    </source>
</evidence>
<feature type="domain" description="Vacuolar protein sorting-associated protein 13 VPS13 adaptor binding" evidence="7">
    <location>
        <begin position="1991"/>
        <end position="2483"/>
    </location>
</feature>
<dbReference type="InterPro" id="IPR026847">
    <property type="entry name" value="VPS13"/>
</dbReference>
<evidence type="ECO:0000256" key="1">
    <source>
        <dbReference type="ARBA" id="ARBA00006545"/>
    </source>
</evidence>
<reference evidence="9 10" key="1">
    <citation type="journal article" date="2018" name="Gigascience">
        <title>Genomes of trombidid mites reveal novel predicted allergens and laterally-transferred genes associated with secondary metabolism.</title>
        <authorList>
            <person name="Dong X."/>
            <person name="Chaisiri K."/>
            <person name="Xia D."/>
            <person name="Armstrong S.D."/>
            <person name="Fang Y."/>
            <person name="Donnelly M.J."/>
            <person name="Kadowaki T."/>
            <person name="McGarry J.W."/>
            <person name="Darby A.C."/>
            <person name="Makepeace B.L."/>
        </authorList>
    </citation>
    <scope>NUCLEOTIDE SEQUENCE [LARGE SCALE GENOMIC DNA]</scope>
    <source>
        <strain evidence="9">UoL-WK</strain>
    </source>
</reference>
<feature type="compositionally biased region" description="Polar residues" evidence="4">
    <location>
        <begin position="1339"/>
        <end position="1350"/>
    </location>
</feature>
<dbReference type="InterPro" id="IPR056747">
    <property type="entry name" value="VPS13-like_M"/>
</dbReference>
<feature type="region of interest" description="Disordered" evidence="4">
    <location>
        <begin position="1324"/>
        <end position="1360"/>
    </location>
</feature>
<gene>
    <name evidence="9" type="ORF">B4U79_06909</name>
</gene>
<comment type="similarity">
    <text evidence="1">Belongs to the VPS13 family.</text>
</comment>
<keyword evidence="3" id="KW-0445">Lipid transport</keyword>
<feature type="domain" description="Chorein N-terminal" evidence="5">
    <location>
        <begin position="2"/>
        <end position="853"/>
    </location>
</feature>
<dbReference type="GO" id="GO:0045053">
    <property type="term" value="P:protein retention in Golgi apparatus"/>
    <property type="evidence" value="ECO:0007669"/>
    <property type="project" value="TreeGrafter"/>
</dbReference>
<evidence type="ECO:0000259" key="5">
    <source>
        <dbReference type="Pfam" id="PF12624"/>
    </source>
</evidence>
<dbReference type="PANTHER" id="PTHR16166">
    <property type="entry name" value="VACUOLAR PROTEIN SORTING-ASSOCIATED PROTEIN VPS13"/>
    <property type="match status" value="1"/>
</dbReference>
<dbReference type="InterPro" id="IPR056748">
    <property type="entry name" value="VPS13-like_C"/>
</dbReference>
<dbReference type="OrthoDB" id="428159at2759"/>
<dbReference type="Pfam" id="PF25036">
    <property type="entry name" value="VPS13_VAB"/>
    <property type="match status" value="1"/>
</dbReference>
<dbReference type="InterPro" id="IPR026854">
    <property type="entry name" value="VPS13_N"/>
</dbReference>
<feature type="region of interest" description="Disordered" evidence="4">
    <location>
        <begin position="993"/>
        <end position="1017"/>
    </location>
</feature>
<keyword evidence="2" id="KW-0813">Transport</keyword>
<evidence type="ECO:0000256" key="2">
    <source>
        <dbReference type="ARBA" id="ARBA00022448"/>
    </source>
</evidence>
<dbReference type="GO" id="GO:0006623">
    <property type="term" value="P:protein targeting to vacuole"/>
    <property type="evidence" value="ECO:0007669"/>
    <property type="project" value="TreeGrafter"/>
</dbReference>
<feature type="domain" description="VPS13-like middle region" evidence="6">
    <location>
        <begin position="1130"/>
        <end position="1870"/>
    </location>
</feature>
<feature type="domain" description="Intermembrane lipid transfer protein VPS13-like C-terminal" evidence="8">
    <location>
        <begin position="3062"/>
        <end position="3179"/>
    </location>
</feature>
<sequence>MVFESVFANLLNQYLGEFIDDLSANQLKLGAFKGNVELRNLAVKPGAFDKLQLPFRVIQGHVGELVMKIPWMSLYTSPVIIRLKDVLVTCVPNVESEYNTTYEEEQIQAEKQRQLKNIDEAIKKAALKSVEQQTSADEAPQGDDFVTKLVAQVIKNLQFSVENVHIRYEDTFTYPSVPFAVGLTLSKLIFQTPNAVQNTKYSPSKPENCVYKSISLQCFSAYWNCYTSDTQSELVSLNREDVRDDLLIHAIAQNDRRVSYLNYILEPNNFSASTIINRKPEVEKFTMPLFDIDMLLDQFCLCFNRQQFESFLLFLDSLNRMKIAQTFRKWRPKDQVHNHAREWWQFAITSVLETDIRRKNREWSWSFIKEHRQMMRDYMNLYKIKLRNKNFTKEVEKKIAEYEAKMDVFSIVMARNDAHTAINEEKKKEKELGNEEKQQQKGWFSWFWGEGKQSEEQKQEKIVDQFKSEMTAEEKLKLYKAIGYEETKAPTTFPPEFVAHLLNINFKSIKFMVIDIAKNDKILHFTLDNVNCELHHRPASDGILFKSNIKALGVQGCRGVKLTDEESSKGDLLSIKFELNPLDKRFDYGIDVNLKQIRFTFDALTINTLLDIVSPPQEVSLQEIQTIAAIKLDQWREMSVTGLEYAIQQHKQLSVNINTEPSFVIVPENGDIFACNHVLLLCLGRLNITSDLINKQELTDIREKIKNETNASDDVISQFRENAYEKYSMSISQIQAILTNSKRWKSDIDESSASLSSRHHLINPISIDMSLKRAIISDDPGIPNLKVNCHIPSLYVKASDTQLCQLITLATSIPTNVPKTEKVEESKFESASVTQAKQLNDALRAVEKNKDKDVVDNITDVQLTELMLNFVIGQFVVDLKTANYKDVLKLIVRDMGSKITKKTFQVDAEFYLKELRAEAFNEEYTFNNPYLLLQTSLSENLLHISYHFIAQNSPVFENVVQKVEVKMSQVTFSVSSEILKSILIWSQEVVNSLPKSEQPLPPPETTNLKRRSSSLSSLATVGLKPKRVKMKKSNVELDDDSINNFVAHLDIESIILNIDAICAVEFSGFACHLVLFASERITFNANWKSFEVMNKVVIPDKTTAYNYIIQSEAEKVLELGVVMYPKKEVESVRNQVDILVKVSFGRLKIVFLNKFVTDLLSFLTVFEAAKEKALTATSAAADYAKQSAMNAYESATKLGLNVVLEAPIIVIPRNWDSKQYVLLNLGKVVVTNQIQTMKKLILDKISCELSSTRISVIGDTTETSLDDILSPISFTIQVTRNLSFEVNKREPELSISASLNDLKLDIAQSDIQLLMQILAENLGSDSSSPPQPVSNVNPTRSQITPATQSPRALPSPEKETISQSITHSSVIVEEAVVHVDAENEGALREQVFIRMNFDFKLPRITLTLYEGNSKTSEHAKICLLKLKNFECRGIIRTDDTIHADLEMTNIVISDVRKSRKETGIRKLLYAKISKISNEENDEDKKDKMLRISYTQQNDTFIDINMSGFACILALDYILRVTNIITSAMQTPEAPPPAVTNTNSMTVLRSTPVTSNEETLANPSENKSTTLMVVDFKMSKMDVILLESIDTADCSSLILNSIVEVGVKLHEQRINFNGNIHDIQLAITNFSRYQKNDNDIDAFILKPTELNIHAAIDGPNSQHFDVTFGELKFQISPNTIQVVLSILSALGSSQTEESKAVTTTEDVVDVKTFFNPKEISDQSKYWYLKSEISPAVEVTEETNLSPPTTPVSSSSPFLVMQQVVLTVSQISVVVESGGIYSQPMIKFESSITGRFDNWNKLDLTITSYMDYYNEKLFVWEPMIEPLENNSLWSCNLRVDIVENQDSTVQYNAAFESKDRLELTLSKSALDTLLTASDAFANAVKESEKLATDDYVQIINDLGIDLFVFAPISKFKCETTDLPLSHENGIESVRIISGKSALFKANSAEKSTFDSDSDINYRIILDDNQIERSLSMRVKEKRCYNIPAVSYPGTEWKYVVDMTQRDANMKKILFHSNVEIFNKFHISLELYVVENENIQFVSEIKSEEKLYLPLKLVYSPSQRIFVKPNDDYCTPLEYLSWSNKSAPKDPYFNVKCESKKGLPNFYIRVKQIIEPVLFEDSQEWIPDSILHKYDLLPVFKLRNLLPINIKYSMENVSKEWTLVPGQENDIHHFDLKNVFLQIKIENYLNKNWHILKNLPSKWKAEDQVEVWTYSAVNENRPSTMDLAINYSTTDESGIRVASIFSPFWMINKTNLPVSYKVGDNVIYHEKNLDIPVLVCFKPKTLFSKKKLALAIADTKWSDSFSIDAVGNKGTVVAKSKGKSKMSYCASIDIALSSFSLTKIVTVSPFYSVQNKTALDLQVSEDNDEWVTVNAKSTKELWPKATRDSKLYFKLLNEAVSSHPVSLDEINTVLLQIGNHLINIHVEVSVSSVSVQITNYFRGSAPVKIVNATNDLIIDYGQHCIAKRNRLAPMSSVYFTWHEPMLRRALVWSSSQSPEVILELDKDAFGETSSGGLYWVTFLDAKQRILMITRDIDMAKNALHAGEFAKPVYNLEVSMRGIGISLVNNETSKELLYIGIYSSSVVWEVAKHKSKRFKSLSVKQIESIEAAYQKELLKHKVNNDLVIKGGSERQKPINITNTLKVDFTDLKKPIMIEPIKGVLRRSSTLGFWCCVGLSEHVVQFHTKINRIQIDNQADDCTFGIIMCPVTPPKSLSQDRAPKAFIELSVLIQRQANMNRFKYLSVLIQEFLVQVDGDFLMALSDFFGGQQRLKETSYEKMIENDLKSVFDADHNAASSEIAMSNKNYYDLIHFSPIKVHVSFALGNVASFEILGFLDFLIKSAGVTLTEFKDVLFKIDYFEKKNILLSQEELISNATSHYITSVLKQFYLIVLGLDVIGNPVGLLLGLKQGVGDFFYEPVVGIIEGPEEFAEGLTLGFKSLFSHTVGGAAGALGRITGTIGQGISSLTMDEEDKRRRRETLNRGHSFAQSGKNLAKGFFSGVTGIVTKPLQGGKTQGFEGFVKGVGRGVVGVVAQPATGVIDFASGSLNALQRAVDVNAEAKKQRPARHIHKDGIIRPYNRHEANGRSILRELNKGHFADTDVYIAHYSLGDGILLLSDRNVFFLKHACVFKNLEIEWYESYENILNMEIVNDINVKLSLKEQRKKLVGLMSGELERVISCQSPDTASVSTLCSVCVANNVQF</sequence>
<dbReference type="EMBL" id="NCKU01000723">
    <property type="protein sequence ID" value="RWS14433.1"/>
    <property type="molecule type" value="Genomic_DNA"/>
</dbReference>
<keyword evidence="10" id="KW-1185">Reference proteome</keyword>
<dbReference type="PANTHER" id="PTHR16166:SF93">
    <property type="entry name" value="INTERMEMBRANE LIPID TRANSFER PROTEIN VPS13"/>
    <property type="match status" value="1"/>
</dbReference>
<evidence type="ECO:0000259" key="6">
    <source>
        <dbReference type="Pfam" id="PF25033"/>
    </source>
</evidence>
<evidence type="ECO:0000259" key="7">
    <source>
        <dbReference type="Pfam" id="PF25036"/>
    </source>
</evidence>
<proteinExistence type="inferred from homology"/>
<protein>
    <submittedName>
        <fullName evidence="9">Vacuolar protein sorting-associated protein 13C-like isoform X4</fullName>
    </submittedName>
</protein>
<name>A0A3S3P439_9ACAR</name>
<evidence type="ECO:0000256" key="4">
    <source>
        <dbReference type="SAM" id="MobiDB-lite"/>
    </source>
</evidence>